<dbReference type="GO" id="GO:0050660">
    <property type="term" value="F:flavin adenine dinucleotide binding"/>
    <property type="evidence" value="ECO:0007669"/>
    <property type="project" value="InterPro"/>
</dbReference>
<comment type="similarity">
    <text evidence="2">Belongs to the FAD-binding monooxygenase family.</text>
</comment>
<dbReference type="Proteomes" id="UP000037179">
    <property type="component" value="Unassembled WGS sequence"/>
</dbReference>
<dbReference type="GO" id="GO:0050661">
    <property type="term" value="F:NADP binding"/>
    <property type="evidence" value="ECO:0007669"/>
    <property type="project" value="InterPro"/>
</dbReference>
<evidence type="ECO:0000256" key="6">
    <source>
        <dbReference type="ARBA" id="ARBA00023002"/>
    </source>
</evidence>
<dbReference type="Gene3D" id="3.50.50.60">
    <property type="entry name" value="FAD/NAD(P)-binding domain"/>
    <property type="match status" value="1"/>
</dbReference>
<name>A0A0B8N1Q7_9NOCA</name>
<reference evidence="10 11" key="2">
    <citation type="journal article" date="2016" name="Genome Announc.">
        <title>Draft Genome Sequence of Erythromycin- and Oxytetracycline-Sensitive Nocardia seriolae Strain U-1 (NBRC 110359).</title>
        <authorList>
            <person name="Imajoh M."/>
            <person name="Sukeda M."/>
            <person name="Shimizu M."/>
            <person name="Yamane J."/>
            <person name="Ohnishi K."/>
            <person name="Oshima S."/>
        </authorList>
    </citation>
    <scope>NUCLEOTIDE SEQUENCE [LARGE SCALE GENOMIC DNA]</scope>
    <source>
        <strain evidence="10 11">U-1</strain>
    </source>
</reference>
<dbReference type="PANTHER" id="PTHR43872">
    <property type="entry name" value="MONOOXYGENASE, PUTATIVE (AFU_ORTHOLOGUE AFUA_8G02570)-RELATED"/>
    <property type="match status" value="1"/>
</dbReference>
<evidence type="ECO:0000256" key="5">
    <source>
        <dbReference type="ARBA" id="ARBA00022857"/>
    </source>
</evidence>
<dbReference type="InterPro" id="IPR036188">
    <property type="entry name" value="FAD/NAD-bd_sf"/>
</dbReference>
<reference evidence="9 12" key="3">
    <citation type="submission" date="2016-10" db="EMBL/GenBank/DDBJ databases">
        <title>Genome sequence of Nocardia seriolae strain EM150506, isolated from Anguila japonica.</title>
        <authorList>
            <person name="Han H.-J."/>
        </authorList>
    </citation>
    <scope>NUCLEOTIDE SEQUENCE [LARGE SCALE GENOMIC DNA]</scope>
    <source>
        <strain evidence="9 12">EM150506</strain>
    </source>
</reference>
<gene>
    <name evidence="9" type="ORF">NS506_06212</name>
    <name evidence="10" type="ORF">NSK11_contig00022-0058</name>
</gene>
<dbReference type="EC" id="1.14.13.22" evidence="9"/>
<dbReference type="InterPro" id="IPR051820">
    <property type="entry name" value="FAD-binding_MO"/>
</dbReference>
<feature type="region of interest" description="Disordered" evidence="8">
    <location>
        <begin position="481"/>
        <end position="514"/>
    </location>
</feature>
<dbReference type="InterPro" id="IPR020946">
    <property type="entry name" value="Flavin_mOase-like"/>
</dbReference>
<dbReference type="Pfam" id="PF00743">
    <property type="entry name" value="FMO-like"/>
    <property type="match status" value="1"/>
</dbReference>
<evidence type="ECO:0000313" key="12">
    <source>
        <dbReference type="Proteomes" id="UP000180166"/>
    </source>
</evidence>
<dbReference type="AlphaFoldDB" id="A0A0B8N1Q7"/>
<evidence type="ECO:0000313" key="9">
    <source>
        <dbReference type="EMBL" id="APB00248.1"/>
    </source>
</evidence>
<organism evidence="9 12">
    <name type="scientific">Nocardia seriolae</name>
    <dbReference type="NCBI Taxonomy" id="37332"/>
    <lineage>
        <taxon>Bacteria</taxon>
        <taxon>Bacillati</taxon>
        <taxon>Actinomycetota</taxon>
        <taxon>Actinomycetes</taxon>
        <taxon>Mycobacteriales</taxon>
        <taxon>Nocardiaceae</taxon>
        <taxon>Nocardia</taxon>
    </lineage>
</organism>
<dbReference type="GO" id="GO:0004499">
    <property type="term" value="F:N,N-dimethylaniline monooxygenase activity"/>
    <property type="evidence" value="ECO:0007669"/>
    <property type="project" value="InterPro"/>
</dbReference>
<protein>
    <submittedName>
        <fullName evidence="9 10">Monooxygenase</fullName>
        <ecNumber evidence="9">1.14.13.22</ecNumber>
    </submittedName>
</protein>
<dbReference type="RefSeq" id="WP_081985743.1">
    <property type="nucleotide sequence ID" value="NZ_AP017900.1"/>
</dbReference>
<comment type="cofactor">
    <cofactor evidence="1">
        <name>FAD</name>
        <dbReference type="ChEBI" id="CHEBI:57692"/>
    </cofactor>
</comment>
<keyword evidence="3" id="KW-0285">Flavoprotein</keyword>
<evidence type="ECO:0000256" key="1">
    <source>
        <dbReference type="ARBA" id="ARBA00001974"/>
    </source>
</evidence>
<evidence type="ECO:0000256" key="8">
    <source>
        <dbReference type="SAM" id="MobiDB-lite"/>
    </source>
</evidence>
<dbReference type="GeneID" id="93376701"/>
<evidence type="ECO:0000256" key="3">
    <source>
        <dbReference type="ARBA" id="ARBA00022630"/>
    </source>
</evidence>
<dbReference type="PRINTS" id="PR00469">
    <property type="entry name" value="PNDRDTASEII"/>
</dbReference>
<proteinExistence type="inferred from homology"/>
<accession>A0A0B8N1Q7</accession>
<evidence type="ECO:0000256" key="2">
    <source>
        <dbReference type="ARBA" id="ARBA00010139"/>
    </source>
</evidence>
<evidence type="ECO:0000256" key="4">
    <source>
        <dbReference type="ARBA" id="ARBA00022827"/>
    </source>
</evidence>
<dbReference type="Proteomes" id="UP000180166">
    <property type="component" value="Chromosome"/>
</dbReference>
<dbReference type="FunFam" id="3.50.50.60:FF:000228">
    <property type="entry name" value="FAD-containing monooxygenase EthA"/>
    <property type="match status" value="1"/>
</dbReference>
<dbReference type="EMBL" id="CP017839">
    <property type="protein sequence ID" value="APB00248.1"/>
    <property type="molecule type" value="Genomic_DNA"/>
</dbReference>
<reference evidence="11" key="1">
    <citation type="submission" date="2015-07" db="EMBL/GenBank/DDBJ databases">
        <title>Nocardia seriolae U-1 whole genome shotgun sequence.</title>
        <authorList>
            <person name="Imajoh M."/>
            <person name="Fukumoto Y."/>
            <person name="Sukeda M."/>
            <person name="Yamane J."/>
            <person name="Yamasaki K."/>
            <person name="Shimizu M."/>
            <person name="Ohnishi K."/>
            <person name="Oshima S."/>
        </authorList>
    </citation>
    <scope>NUCLEOTIDE SEQUENCE [LARGE SCALE GENOMIC DNA]</scope>
    <source>
        <strain evidence="11">U-1</strain>
    </source>
</reference>
<dbReference type="Pfam" id="PF13450">
    <property type="entry name" value="NAD_binding_8"/>
    <property type="match status" value="1"/>
</dbReference>
<evidence type="ECO:0000313" key="11">
    <source>
        <dbReference type="Proteomes" id="UP000037179"/>
    </source>
</evidence>
<dbReference type="PANTHER" id="PTHR43872:SF1">
    <property type="entry name" value="MONOOXYGENASE, PUTATIVE (AFU_ORTHOLOGUE AFUA_8G02570)-RELATED"/>
    <property type="match status" value="1"/>
</dbReference>
<dbReference type="SUPFAM" id="SSF51905">
    <property type="entry name" value="FAD/NAD(P)-binding domain"/>
    <property type="match status" value="1"/>
</dbReference>
<keyword evidence="7 9" id="KW-0503">Monooxygenase</keyword>
<evidence type="ECO:0000256" key="7">
    <source>
        <dbReference type="ARBA" id="ARBA00023033"/>
    </source>
</evidence>
<keyword evidence="5" id="KW-0521">NADP</keyword>
<dbReference type="KEGG" id="nsr:NS506_06212"/>
<keyword evidence="4" id="KW-0274">FAD</keyword>
<dbReference type="GO" id="GO:0018667">
    <property type="term" value="F:cyclohexanone monooxygenase activity"/>
    <property type="evidence" value="ECO:0007669"/>
    <property type="project" value="UniProtKB-EC"/>
</dbReference>
<evidence type="ECO:0000313" key="10">
    <source>
        <dbReference type="EMBL" id="GAP27714.1"/>
    </source>
</evidence>
<dbReference type="OrthoDB" id="5168853at2"/>
<sequence length="514" mass="57159">MTRHVDVLIIGAGLSGIGMACHLTRERTGRSYLILERRTAIGGTWDLFRYPGIRSDSDVCTFAYNFRPWPGTKVLADGPHIRRYIEDAATEHGVTEHIRFGRKVVTANWSSRDHIWTVTALDEQTGHTETYTADFLVGCTGYYDYDHGYRPEFPGEHDFRGRIVHPQHWPEDLDYRGKRVVVIGSGATAITLVPAMCEDTAHITMLQRSPTYIASLPADDPVAVVMRKLKLPATLAYRASRARNIVLQQASYRLSRRYPELVRKLVLGAVHRQVGKIDMRNFTPDYDPWDQRLCVVPNGDLFRALRGGKAEIVTDRIETFTETGIRLASGRELPADIVITATGLTVQMLGGASVTVDSQPVNTREKVLYKGTLLDGVPNAMVVLGYTNASCTLKADLAAEFFCHILNHMRAHDYTTVVATATAADRSDHSLMGDVLSSGYVRRGDAVMPRQGTRGPWQLVNSYFRDRALLRRTPLEDGILTFGRPRPAVHSGNGSRRIDKTAPQQVSPLPSSSS</sequence>
<keyword evidence="11" id="KW-1185">Reference proteome</keyword>
<keyword evidence="6 9" id="KW-0560">Oxidoreductase</keyword>
<dbReference type="EMBL" id="BBYQ01000022">
    <property type="protein sequence ID" value="GAP27714.1"/>
    <property type="molecule type" value="Genomic_DNA"/>
</dbReference>
<dbReference type="PROSITE" id="PS51257">
    <property type="entry name" value="PROKAR_LIPOPROTEIN"/>
    <property type="match status" value="1"/>
</dbReference>